<dbReference type="EMBL" id="WWEO01000042">
    <property type="protein sequence ID" value="NCD70098.1"/>
    <property type="molecule type" value="Genomic_DNA"/>
</dbReference>
<proteinExistence type="predicted"/>
<organism evidence="1 2">
    <name type="scientific">Mucilaginibacter agri</name>
    <dbReference type="NCBI Taxonomy" id="2695265"/>
    <lineage>
        <taxon>Bacteria</taxon>
        <taxon>Pseudomonadati</taxon>
        <taxon>Bacteroidota</taxon>
        <taxon>Sphingobacteriia</taxon>
        <taxon>Sphingobacteriales</taxon>
        <taxon>Sphingobacteriaceae</taxon>
        <taxon>Mucilaginibacter</taxon>
    </lineage>
</organism>
<dbReference type="PANTHER" id="PTHR10668">
    <property type="entry name" value="PHYTOENE DEHYDROGENASE"/>
    <property type="match status" value="1"/>
</dbReference>
<comment type="caution">
    <text evidence="1">The sequence shown here is derived from an EMBL/GenBank/DDBJ whole genome shotgun (WGS) entry which is preliminary data.</text>
</comment>
<evidence type="ECO:0000313" key="1">
    <source>
        <dbReference type="EMBL" id="NCD70098.1"/>
    </source>
</evidence>
<dbReference type="PRINTS" id="PR00469">
    <property type="entry name" value="PNDRDTASEII"/>
</dbReference>
<dbReference type="Pfam" id="PF13450">
    <property type="entry name" value="NAD_binding_8"/>
    <property type="match status" value="1"/>
</dbReference>
<gene>
    <name evidence="1" type="ORF">GSY63_12080</name>
</gene>
<protein>
    <submittedName>
        <fullName evidence="1">NAD(P)-binding protein</fullName>
    </submittedName>
</protein>
<evidence type="ECO:0000313" key="2">
    <source>
        <dbReference type="Proteomes" id="UP000638732"/>
    </source>
</evidence>
<keyword evidence="2" id="KW-1185">Reference proteome</keyword>
<dbReference type="InterPro" id="IPR036188">
    <property type="entry name" value="FAD/NAD-bd_sf"/>
</dbReference>
<dbReference type="SUPFAM" id="SSF51905">
    <property type="entry name" value="FAD/NAD(P)-binding domain"/>
    <property type="match status" value="1"/>
</dbReference>
<reference evidence="1" key="2">
    <citation type="submission" date="2020-10" db="EMBL/GenBank/DDBJ databases">
        <title>Mucilaginibacter sp. nov., isolated from soil.</title>
        <authorList>
            <person name="Jeon C.O."/>
        </authorList>
    </citation>
    <scope>NUCLEOTIDE SEQUENCE</scope>
    <source>
        <strain evidence="1">R11</strain>
    </source>
</reference>
<reference evidence="1" key="1">
    <citation type="submission" date="2020-01" db="EMBL/GenBank/DDBJ databases">
        <authorList>
            <person name="Seo Y.L."/>
        </authorList>
    </citation>
    <scope>NUCLEOTIDE SEQUENCE</scope>
    <source>
        <strain evidence="1">R11</strain>
    </source>
</reference>
<dbReference type="PANTHER" id="PTHR10668:SF105">
    <property type="entry name" value="DEHYDROGENASE-RELATED"/>
    <property type="match status" value="1"/>
</dbReference>
<dbReference type="Gene3D" id="3.50.50.60">
    <property type="entry name" value="FAD/NAD(P)-binding domain"/>
    <property type="match status" value="1"/>
</dbReference>
<dbReference type="RefSeq" id="WP_166586063.1">
    <property type="nucleotide sequence ID" value="NZ_WWEO01000042.1"/>
</dbReference>
<accession>A0A965ZFI4</accession>
<dbReference type="AlphaFoldDB" id="A0A965ZFI4"/>
<name>A0A965ZFI4_9SPHI</name>
<dbReference type="Proteomes" id="UP000638732">
    <property type="component" value="Unassembled WGS sequence"/>
</dbReference>
<sequence length="478" mass="51727">MTNHDFDAVVVGSGPNGLAAAITMQRAGLSVLLIEGRETIGGGLRTAELTLPGFKHDVCSAIHPLAVSSAFFRSLPLEKYGLEYIYSPYAAAHPLDDGTAGVLHTSLAETAAGFGIDKQAYLNLIQPLLKSWPDILPDILAPLQFPENPVKLAGFGLKAFQSAERIAKRYFKTEQAKAMWAGMAAHGMMPLDKPVTAAIALVLLLAGHDKGWPMPKGGSQQIAESLAAHFVALGGRIETGMMVNSLKQLPHTKAILFDVGPRQLLQIAGHNLSAIYKWQLKRYKYGMGVFKVDWALAEPIPFTAEACHKAATVHIGGTYAEVAASEQSAAAGKVTDKPFVLLAQHSLFDNTRAPQGKYTAWGYCHVPNSSQVDMTNAIEKQIERFAHGFRERILAKHVMDSKQMESYNPNYIGGDINGGVQNIAQLFTRPALRWSPYRTSAKGLYICSASTPPGGGVHGMCGYQAARRALKDVFNHHI</sequence>